<dbReference type="GO" id="GO:0050661">
    <property type="term" value="F:NADP binding"/>
    <property type="evidence" value="ECO:0007669"/>
    <property type="project" value="InterPro"/>
</dbReference>
<keyword evidence="2" id="KW-0285">Flavoprotein</keyword>
<dbReference type="InterPro" id="IPR044152">
    <property type="entry name" value="YqjM-like"/>
</dbReference>
<dbReference type="Pfam" id="PF00724">
    <property type="entry name" value="Oxidored_FMN"/>
    <property type="match status" value="1"/>
</dbReference>
<accession>A0A4Y8JW43</accession>
<comment type="cofactor">
    <cofactor evidence="1">
        <name>FMN</name>
        <dbReference type="ChEBI" id="CHEBI:58210"/>
    </cofactor>
</comment>
<dbReference type="Gene3D" id="3.20.20.70">
    <property type="entry name" value="Aldolase class I"/>
    <property type="match status" value="1"/>
</dbReference>
<keyword evidence="8" id="KW-1185">Reference proteome</keyword>
<dbReference type="OrthoDB" id="3169239at2"/>
<protein>
    <submittedName>
        <fullName evidence="7">NADH:flavin oxidoreductase/NADH oxidase</fullName>
    </submittedName>
</protein>
<keyword evidence="5" id="KW-0560">Oxidoreductase</keyword>
<evidence type="ECO:0000313" key="8">
    <source>
        <dbReference type="Proteomes" id="UP000297472"/>
    </source>
</evidence>
<feature type="domain" description="NADH:flavin oxidoreductase/NADH oxidase N-terminal" evidence="6">
    <location>
        <begin position="37"/>
        <end position="375"/>
    </location>
</feature>
<name>A0A4Y8JW43_9MICO</name>
<keyword evidence="3" id="KW-0288">FMN</keyword>
<evidence type="ECO:0000313" key="7">
    <source>
        <dbReference type="EMBL" id="TFD31158.1"/>
    </source>
</evidence>
<dbReference type="SUPFAM" id="SSF51395">
    <property type="entry name" value="FMN-linked oxidoreductases"/>
    <property type="match status" value="1"/>
</dbReference>
<evidence type="ECO:0000256" key="1">
    <source>
        <dbReference type="ARBA" id="ARBA00001917"/>
    </source>
</evidence>
<proteinExistence type="predicted"/>
<reference evidence="7 8" key="1">
    <citation type="submission" date="2019-03" db="EMBL/GenBank/DDBJ databases">
        <title>Genomics of glacier-inhabiting Cryobacterium strains.</title>
        <authorList>
            <person name="Liu Q."/>
            <person name="Xin Y.-H."/>
        </authorList>
    </citation>
    <scope>NUCLEOTIDE SEQUENCE [LARGE SCALE GENOMIC DNA]</scope>
    <source>
        <strain evidence="7 8">TMT1-51</strain>
    </source>
</reference>
<sequence>MRAVRPCTHDRLFCVPRAGLSGLPTDSWGKSVAVAALFEPFTLRGVTMRNRLWAAPMCQYAVGEKDGVPRIWHLVHLGALAAGGAGLIVAEATAVSPEGRISNADTGLWNDAQTAAWTPIVAFLHAQGATAGIQLSHAGRKASVWPAWGSDRHGTMATQDGGWPTVSASAVPFPGYAPPVALDAAGIQGIVAAFAAAALRAVAAGFDVVELHAAHGYLLHQFLSPLSNRRTDEFGGTLPNRARLLLQVVAAVRAAIGADRALFVRFSATDHTPGGWTEEETAEVAGWARDAGADFFDVSSGGNVTGARIPLGPGYQVPLARHLKAAADVPVSAVGLITTALQAEQIVATGQADAIMLGRELLRDPHFPLRAAHELGVSVDYWPPQYLRAMWPEA</sequence>
<evidence type="ECO:0000256" key="5">
    <source>
        <dbReference type="ARBA" id="ARBA00023002"/>
    </source>
</evidence>
<dbReference type="AlphaFoldDB" id="A0A4Y8JW43"/>
<dbReference type="EMBL" id="SOHA01000017">
    <property type="protein sequence ID" value="TFD31158.1"/>
    <property type="molecule type" value="Genomic_DNA"/>
</dbReference>
<dbReference type="GO" id="GO:0010181">
    <property type="term" value="F:FMN binding"/>
    <property type="evidence" value="ECO:0007669"/>
    <property type="project" value="InterPro"/>
</dbReference>
<dbReference type="CDD" id="cd02932">
    <property type="entry name" value="OYE_YqiM_FMN"/>
    <property type="match status" value="1"/>
</dbReference>
<dbReference type="Proteomes" id="UP000297472">
    <property type="component" value="Unassembled WGS sequence"/>
</dbReference>
<keyword evidence="4" id="KW-0521">NADP</keyword>
<gene>
    <name evidence="7" type="ORF">E3T49_06470</name>
</gene>
<dbReference type="InterPro" id="IPR001155">
    <property type="entry name" value="OxRdtase_FMN_N"/>
</dbReference>
<evidence type="ECO:0000256" key="4">
    <source>
        <dbReference type="ARBA" id="ARBA00022857"/>
    </source>
</evidence>
<dbReference type="PANTHER" id="PTHR43303:SF4">
    <property type="entry name" value="NADPH DEHYDROGENASE C23G7.10C-RELATED"/>
    <property type="match status" value="1"/>
</dbReference>
<evidence type="ECO:0000256" key="3">
    <source>
        <dbReference type="ARBA" id="ARBA00022643"/>
    </source>
</evidence>
<dbReference type="InterPro" id="IPR013785">
    <property type="entry name" value="Aldolase_TIM"/>
</dbReference>
<evidence type="ECO:0000256" key="2">
    <source>
        <dbReference type="ARBA" id="ARBA00022630"/>
    </source>
</evidence>
<evidence type="ECO:0000259" key="6">
    <source>
        <dbReference type="Pfam" id="PF00724"/>
    </source>
</evidence>
<dbReference type="PANTHER" id="PTHR43303">
    <property type="entry name" value="NADPH DEHYDROGENASE C23G7.10C-RELATED"/>
    <property type="match status" value="1"/>
</dbReference>
<organism evidence="7 8">
    <name type="scientific">Cryobacterium cryoconiti</name>
    <dbReference type="NCBI Taxonomy" id="1259239"/>
    <lineage>
        <taxon>Bacteria</taxon>
        <taxon>Bacillati</taxon>
        <taxon>Actinomycetota</taxon>
        <taxon>Actinomycetes</taxon>
        <taxon>Micrococcales</taxon>
        <taxon>Microbacteriaceae</taxon>
        <taxon>Cryobacterium</taxon>
    </lineage>
</organism>
<comment type="caution">
    <text evidence="7">The sequence shown here is derived from an EMBL/GenBank/DDBJ whole genome shotgun (WGS) entry which is preliminary data.</text>
</comment>
<dbReference type="GO" id="GO:0003959">
    <property type="term" value="F:NADPH dehydrogenase activity"/>
    <property type="evidence" value="ECO:0007669"/>
    <property type="project" value="InterPro"/>
</dbReference>